<keyword evidence="4 9" id="KW-0812">Transmembrane</keyword>
<dbReference type="PANTHER" id="PTHR43773">
    <property type="entry name" value="MAGNESIUM TRANSPORTER MGTE"/>
    <property type="match status" value="1"/>
</dbReference>
<name>A0ABY5RC81_9MOLU</name>
<feature type="domain" description="CBS" evidence="10">
    <location>
        <begin position="192"/>
        <end position="248"/>
    </location>
</feature>
<dbReference type="Pfam" id="PF00571">
    <property type="entry name" value="CBS"/>
    <property type="match status" value="2"/>
</dbReference>
<keyword evidence="8" id="KW-0129">CBS domain</keyword>
<keyword evidence="9" id="KW-1003">Cell membrane</keyword>
<organism evidence="11 12">
    <name type="scientific">Mycoplasma iguanae</name>
    <dbReference type="NCBI Taxonomy" id="292461"/>
    <lineage>
        <taxon>Bacteria</taxon>
        <taxon>Bacillati</taxon>
        <taxon>Mycoplasmatota</taxon>
        <taxon>Mollicutes</taxon>
        <taxon>Mycoplasmataceae</taxon>
        <taxon>Mycoplasma</taxon>
    </lineage>
</organism>
<sequence length="479" mass="53226">MTLKVAIQNKDVNFIRDYSKTNPIASIAAEVENLDPQESVIFFRLLSTDISGEVFSFLSPEVKQNLIKNFSDKMIASVLEELYTDEIADILEEVPSNLAKRILKNTDKETRNNVNKILKYSDDVVGSIMSIDIVNIKDQWSCSQALKKIRDMRDEAELVHYYYVVDQHKHLIGAVTLEDLVFSDPKTKVKKILFPVPFVRTYDKKEEAAHVFADNDLSVIPVINSSRRIVGMLTSDDIIDIFQEEATEDMYKMAGISSSNIDDDYLKTAIIKLVKSRVIWLIILMIGSTLSQIIIDQFTNLLEHSAYLNKIGVSTFFSTIVSIIPVIAGSAGNAGSQAATTITRAISLGEIEGDNIVRKVLFKEFMVGLIIGSILMTINFARLMIYFSATKELFNTTIIPNSSLKQFEGILIISFAASLAMLFVIIFSKFLGSIIPLIASKIGKDPAVMSAPILATLTDATSTLIFFGIAISIFLTIPL</sequence>
<dbReference type="InterPro" id="IPR006669">
    <property type="entry name" value="MgtE_transporter"/>
</dbReference>
<feature type="transmembrane region" description="Helical" evidence="9">
    <location>
        <begin position="307"/>
        <end position="328"/>
    </location>
</feature>
<evidence type="ECO:0000256" key="5">
    <source>
        <dbReference type="ARBA" id="ARBA00022842"/>
    </source>
</evidence>
<evidence type="ECO:0000313" key="12">
    <source>
        <dbReference type="Proteomes" id="UP001059252"/>
    </source>
</evidence>
<dbReference type="InterPro" id="IPR006668">
    <property type="entry name" value="Mg_transptr_MgtE_intracell_dom"/>
</dbReference>
<protein>
    <recommendedName>
        <fullName evidence="9">Magnesium transporter MgtE</fullName>
    </recommendedName>
</protein>
<evidence type="ECO:0000256" key="4">
    <source>
        <dbReference type="ARBA" id="ARBA00022692"/>
    </source>
</evidence>
<evidence type="ECO:0000256" key="1">
    <source>
        <dbReference type="ARBA" id="ARBA00004141"/>
    </source>
</evidence>
<dbReference type="Gene3D" id="1.25.60.10">
    <property type="entry name" value="MgtE N-terminal domain-like"/>
    <property type="match status" value="1"/>
</dbReference>
<dbReference type="Proteomes" id="UP001059252">
    <property type="component" value="Chromosome"/>
</dbReference>
<dbReference type="InterPro" id="IPR038076">
    <property type="entry name" value="MgtE_N_sf"/>
</dbReference>
<evidence type="ECO:0000256" key="8">
    <source>
        <dbReference type="PROSITE-ProRule" id="PRU00703"/>
    </source>
</evidence>
<keyword evidence="5 9" id="KW-0460">Magnesium</keyword>
<keyword evidence="3 9" id="KW-0813">Transport</keyword>
<feature type="transmembrane region" description="Helical" evidence="9">
    <location>
        <begin position="365"/>
        <end position="389"/>
    </location>
</feature>
<keyword evidence="12" id="KW-1185">Reference proteome</keyword>
<dbReference type="InterPro" id="IPR000644">
    <property type="entry name" value="CBS_dom"/>
</dbReference>
<comment type="similarity">
    <text evidence="2 9">Belongs to the SLC41A transporter family.</text>
</comment>
<dbReference type="Gene3D" id="1.10.357.20">
    <property type="entry name" value="SLC41 divalent cation transporters, integral membrane domain"/>
    <property type="match status" value="1"/>
</dbReference>
<proteinExistence type="inferred from homology"/>
<dbReference type="CDD" id="cd04606">
    <property type="entry name" value="CBS_pair_Mg_transporter"/>
    <property type="match status" value="1"/>
</dbReference>
<comment type="subunit">
    <text evidence="9">Homodimer.</text>
</comment>
<dbReference type="InterPro" id="IPR046342">
    <property type="entry name" value="CBS_dom_sf"/>
</dbReference>
<evidence type="ECO:0000256" key="7">
    <source>
        <dbReference type="ARBA" id="ARBA00023136"/>
    </source>
</evidence>
<feature type="domain" description="CBS" evidence="10">
    <location>
        <begin position="129"/>
        <end position="191"/>
    </location>
</feature>
<dbReference type="EMBL" id="CP102734">
    <property type="protein sequence ID" value="UVD81820.1"/>
    <property type="molecule type" value="Genomic_DNA"/>
</dbReference>
<reference evidence="11" key="1">
    <citation type="submission" date="2022-08" db="EMBL/GenBank/DDBJ databases">
        <title>Complete genome of Mycoplasma iguanae type strain 2327.</title>
        <authorList>
            <person name="Spergser J."/>
        </authorList>
    </citation>
    <scope>NUCLEOTIDE SEQUENCE</scope>
    <source>
        <strain evidence="11">2327</strain>
    </source>
</reference>
<keyword evidence="9" id="KW-0479">Metal-binding</keyword>
<dbReference type="NCBIfam" id="TIGR00400">
    <property type="entry name" value="mgtE"/>
    <property type="match status" value="1"/>
</dbReference>
<evidence type="ECO:0000259" key="10">
    <source>
        <dbReference type="PROSITE" id="PS51371"/>
    </source>
</evidence>
<dbReference type="SUPFAM" id="SSF158791">
    <property type="entry name" value="MgtE N-terminal domain-like"/>
    <property type="match status" value="1"/>
</dbReference>
<dbReference type="Pfam" id="PF03448">
    <property type="entry name" value="MgtE_N"/>
    <property type="match status" value="1"/>
</dbReference>
<dbReference type="Pfam" id="PF01769">
    <property type="entry name" value="MgtE"/>
    <property type="match status" value="1"/>
</dbReference>
<evidence type="ECO:0000256" key="3">
    <source>
        <dbReference type="ARBA" id="ARBA00022448"/>
    </source>
</evidence>
<dbReference type="InterPro" id="IPR006667">
    <property type="entry name" value="SLC41_membr_dom"/>
</dbReference>
<accession>A0ABY5RC81</accession>
<keyword evidence="7 9" id="KW-0472">Membrane</keyword>
<dbReference type="PROSITE" id="PS51371">
    <property type="entry name" value="CBS"/>
    <property type="match status" value="2"/>
</dbReference>
<evidence type="ECO:0000256" key="6">
    <source>
        <dbReference type="ARBA" id="ARBA00022989"/>
    </source>
</evidence>
<evidence type="ECO:0000256" key="2">
    <source>
        <dbReference type="ARBA" id="ARBA00009749"/>
    </source>
</evidence>
<keyword evidence="6 9" id="KW-1133">Transmembrane helix</keyword>
<feature type="transmembrane region" description="Helical" evidence="9">
    <location>
        <begin position="278"/>
        <end position="295"/>
    </location>
</feature>
<feature type="transmembrane region" description="Helical" evidence="9">
    <location>
        <begin position="409"/>
        <end position="432"/>
    </location>
</feature>
<comment type="subcellular location">
    <subcellularLocation>
        <location evidence="9">Cell membrane</location>
        <topology evidence="9">Multi-pass membrane protein</topology>
    </subcellularLocation>
    <subcellularLocation>
        <location evidence="1">Membrane</location>
        <topology evidence="1">Multi-pass membrane protein</topology>
    </subcellularLocation>
</comment>
<dbReference type="SUPFAM" id="SSF161093">
    <property type="entry name" value="MgtE membrane domain-like"/>
    <property type="match status" value="1"/>
</dbReference>
<dbReference type="RefSeq" id="WP_258210994.1">
    <property type="nucleotide sequence ID" value="NZ_CP102734.1"/>
</dbReference>
<evidence type="ECO:0000313" key="11">
    <source>
        <dbReference type="EMBL" id="UVD81820.1"/>
    </source>
</evidence>
<dbReference type="InterPro" id="IPR036739">
    <property type="entry name" value="SLC41_membr_dom_sf"/>
</dbReference>
<gene>
    <name evidence="11" type="primary">mgtE</name>
    <name evidence="11" type="ORF">NV226_00700</name>
</gene>
<dbReference type="SMART" id="SM00116">
    <property type="entry name" value="CBS"/>
    <property type="match status" value="2"/>
</dbReference>
<dbReference type="PANTHER" id="PTHR43773:SF1">
    <property type="entry name" value="MAGNESIUM TRANSPORTER MGTE"/>
    <property type="match status" value="1"/>
</dbReference>
<comment type="function">
    <text evidence="9">Acts as a magnesium transporter.</text>
</comment>
<dbReference type="SUPFAM" id="SSF54631">
    <property type="entry name" value="CBS-domain pair"/>
    <property type="match status" value="1"/>
</dbReference>
<feature type="transmembrane region" description="Helical" evidence="9">
    <location>
        <begin position="453"/>
        <end position="477"/>
    </location>
</feature>
<dbReference type="SMART" id="SM00924">
    <property type="entry name" value="MgtE_N"/>
    <property type="match status" value="1"/>
</dbReference>
<evidence type="ECO:0000256" key="9">
    <source>
        <dbReference type="RuleBase" id="RU362011"/>
    </source>
</evidence>
<dbReference type="Gene3D" id="3.10.580.10">
    <property type="entry name" value="CBS-domain"/>
    <property type="match status" value="1"/>
</dbReference>